<accession>A0A3P9IFJ5</accession>
<dbReference type="Pfam" id="PF00386">
    <property type="entry name" value="C1q"/>
    <property type="match status" value="1"/>
</dbReference>
<evidence type="ECO:0000256" key="4">
    <source>
        <dbReference type="SAM" id="SignalP"/>
    </source>
</evidence>
<dbReference type="SMART" id="SM00110">
    <property type="entry name" value="C1Q"/>
    <property type="match status" value="1"/>
</dbReference>
<dbReference type="AlphaFoldDB" id="A0A3P9IFJ5"/>
<evidence type="ECO:0000256" key="1">
    <source>
        <dbReference type="ARBA" id="ARBA00004613"/>
    </source>
</evidence>
<dbReference type="InterPro" id="IPR001073">
    <property type="entry name" value="C1q_dom"/>
</dbReference>
<dbReference type="PROSITE" id="PS50871">
    <property type="entry name" value="C1Q"/>
    <property type="match status" value="1"/>
</dbReference>
<feature type="domain" description="C1q" evidence="5">
    <location>
        <begin position="109"/>
        <end position="245"/>
    </location>
</feature>
<protein>
    <recommendedName>
        <fullName evidence="5">C1q domain-containing protein</fullName>
    </recommendedName>
</protein>
<reference evidence="6" key="3">
    <citation type="submission" date="2025-08" db="UniProtKB">
        <authorList>
            <consortium name="Ensembl"/>
        </authorList>
    </citation>
    <scope>IDENTIFICATION</scope>
    <source>
        <strain evidence="6">HSOK</strain>
    </source>
</reference>
<dbReference type="PRINTS" id="PR00007">
    <property type="entry name" value="COMPLEMNTC1Q"/>
</dbReference>
<evidence type="ECO:0000256" key="3">
    <source>
        <dbReference type="ARBA" id="ARBA00022729"/>
    </source>
</evidence>
<keyword evidence="3 4" id="KW-0732">Signal</keyword>
<proteinExistence type="predicted"/>
<reference key="1">
    <citation type="journal article" date="2007" name="Nature">
        <title>The medaka draft genome and insights into vertebrate genome evolution.</title>
        <authorList>
            <person name="Kasahara M."/>
            <person name="Naruse K."/>
            <person name="Sasaki S."/>
            <person name="Nakatani Y."/>
            <person name="Qu W."/>
            <person name="Ahsan B."/>
            <person name="Yamada T."/>
            <person name="Nagayasu Y."/>
            <person name="Doi K."/>
            <person name="Kasai Y."/>
            <person name="Jindo T."/>
            <person name="Kobayashi D."/>
            <person name="Shimada A."/>
            <person name="Toyoda A."/>
            <person name="Kuroki Y."/>
            <person name="Fujiyama A."/>
            <person name="Sasaki T."/>
            <person name="Shimizu A."/>
            <person name="Asakawa S."/>
            <person name="Shimizu N."/>
            <person name="Hashimoto S."/>
            <person name="Yang J."/>
            <person name="Lee Y."/>
            <person name="Matsushima K."/>
            <person name="Sugano S."/>
            <person name="Sakaizumi M."/>
            <person name="Narita T."/>
            <person name="Ohishi K."/>
            <person name="Haga S."/>
            <person name="Ohta F."/>
            <person name="Nomoto H."/>
            <person name="Nogata K."/>
            <person name="Morishita T."/>
            <person name="Endo T."/>
            <person name="Shin-I T."/>
            <person name="Takeda H."/>
            <person name="Morishita S."/>
            <person name="Kohara Y."/>
        </authorList>
    </citation>
    <scope>NUCLEOTIDE SEQUENCE [LARGE SCALE GENOMIC DNA]</scope>
    <source>
        <strain>Hd-rR</strain>
    </source>
</reference>
<dbReference type="Ensembl" id="ENSORLT00015027679.1">
    <property type="protein sequence ID" value="ENSORLP00015018856.1"/>
    <property type="gene ID" value="ENSORLG00015019932.1"/>
</dbReference>
<dbReference type="GO" id="GO:0005576">
    <property type="term" value="C:extracellular region"/>
    <property type="evidence" value="ECO:0007669"/>
    <property type="project" value="UniProtKB-SubCell"/>
</dbReference>
<evidence type="ECO:0000313" key="6">
    <source>
        <dbReference type="Ensembl" id="ENSORLP00015018856.1"/>
    </source>
</evidence>
<keyword evidence="2" id="KW-0964">Secreted</keyword>
<evidence type="ECO:0000313" key="7">
    <source>
        <dbReference type="Proteomes" id="UP000265200"/>
    </source>
</evidence>
<feature type="signal peptide" evidence="4">
    <location>
        <begin position="1"/>
        <end position="25"/>
    </location>
</feature>
<dbReference type="InterPro" id="IPR008983">
    <property type="entry name" value="Tumour_necrosis_fac-like_dom"/>
</dbReference>
<comment type="subcellular location">
    <subcellularLocation>
        <location evidence="1">Secreted</location>
    </subcellularLocation>
</comment>
<evidence type="ECO:0000259" key="5">
    <source>
        <dbReference type="PROSITE" id="PS50871"/>
    </source>
</evidence>
<sequence>MELCTFNCIKCLHIISILNLELVFAGRKHNDWTGEPHPTVTIYRSSRIKAGSPCGTSVADMTSPMLLLTFISGLTVVHYAVAGPYEPCPFDPCIVLKEINALKEALEARDVPKVAFSARTSKGGAYGNFQGDTTLTYNAVITNVGDAYSPPTGMFTAPVKGLYYFTYFAHGGRTGRIRLQLKKDGTMVADIHIHPSQSNSADNAGNAVFLELEQGNQVYLTLVANSAIWGQGFATTFSGVLLSKS</sequence>
<reference evidence="6 7" key="2">
    <citation type="submission" date="2017-04" db="EMBL/GenBank/DDBJ databases">
        <title>CpG methylation of centromeres and impact of large insertions on vertebrate speciation.</title>
        <authorList>
            <person name="Ichikawa K."/>
            <person name="Yoshimura J."/>
            <person name="Morishita S."/>
        </authorList>
    </citation>
    <scope>NUCLEOTIDE SEQUENCE</scope>
    <source>
        <strain evidence="6 7">HSOK</strain>
    </source>
</reference>
<dbReference type="Gene3D" id="2.60.120.40">
    <property type="match status" value="1"/>
</dbReference>
<dbReference type="PANTHER" id="PTHR22923">
    <property type="entry name" value="CEREBELLIN-RELATED"/>
    <property type="match status" value="1"/>
</dbReference>
<dbReference type="PANTHER" id="PTHR22923:SF102">
    <property type="entry name" value="CEREBELLIN 13-RELATED"/>
    <property type="match status" value="1"/>
</dbReference>
<dbReference type="SUPFAM" id="SSF49842">
    <property type="entry name" value="TNF-like"/>
    <property type="match status" value="1"/>
</dbReference>
<dbReference type="Proteomes" id="UP000265200">
    <property type="component" value="Chromosome 18"/>
</dbReference>
<organism evidence="6 7">
    <name type="scientific">Oryzias latipes</name>
    <name type="common">Japanese rice fish</name>
    <name type="synonym">Japanese killifish</name>
    <dbReference type="NCBI Taxonomy" id="8090"/>
    <lineage>
        <taxon>Eukaryota</taxon>
        <taxon>Metazoa</taxon>
        <taxon>Chordata</taxon>
        <taxon>Craniata</taxon>
        <taxon>Vertebrata</taxon>
        <taxon>Euteleostomi</taxon>
        <taxon>Actinopterygii</taxon>
        <taxon>Neopterygii</taxon>
        <taxon>Teleostei</taxon>
        <taxon>Neoteleostei</taxon>
        <taxon>Acanthomorphata</taxon>
        <taxon>Ovalentaria</taxon>
        <taxon>Atherinomorphae</taxon>
        <taxon>Beloniformes</taxon>
        <taxon>Adrianichthyidae</taxon>
        <taxon>Oryziinae</taxon>
        <taxon>Oryzias</taxon>
    </lineage>
</organism>
<name>A0A3P9IFJ5_ORYLA</name>
<reference evidence="6" key="4">
    <citation type="submission" date="2025-09" db="UniProtKB">
        <authorList>
            <consortium name="Ensembl"/>
        </authorList>
    </citation>
    <scope>IDENTIFICATION</scope>
    <source>
        <strain evidence="6">HSOK</strain>
    </source>
</reference>
<evidence type="ECO:0000256" key="2">
    <source>
        <dbReference type="ARBA" id="ARBA00022525"/>
    </source>
</evidence>
<dbReference type="InterPro" id="IPR050822">
    <property type="entry name" value="Cerebellin_Synaptic_Org"/>
</dbReference>
<feature type="chain" id="PRO_5018291674" description="C1q domain-containing protein" evidence="4">
    <location>
        <begin position="26"/>
        <end position="245"/>
    </location>
</feature>